<dbReference type="InParanoid" id="A0A2J7R2F2"/>
<keyword evidence="3" id="KW-0862">Zinc</keyword>
<reference evidence="7 8" key="1">
    <citation type="submission" date="2017-12" db="EMBL/GenBank/DDBJ databases">
        <title>Hemimetabolous genomes reveal molecular basis of termite eusociality.</title>
        <authorList>
            <person name="Harrison M.C."/>
            <person name="Jongepier E."/>
            <person name="Robertson H.M."/>
            <person name="Arning N."/>
            <person name="Bitard-Feildel T."/>
            <person name="Chao H."/>
            <person name="Childers C.P."/>
            <person name="Dinh H."/>
            <person name="Doddapaneni H."/>
            <person name="Dugan S."/>
            <person name="Gowin J."/>
            <person name="Greiner C."/>
            <person name="Han Y."/>
            <person name="Hu H."/>
            <person name="Hughes D.S.T."/>
            <person name="Huylmans A.-K."/>
            <person name="Kemena C."/>
            <person name="Kremer L.P.M."/>
            <person name="Lee S.L."/>
            <person name="Lopez-Ezquerra A."/>
            <person name="Mallet L."/>
            <person name="Monroy-Kuhn J.M."/>
            <person name="Moser A."/>
            <person name="Murali S.C."/>
            <person name="Muzny D.M."/>
            <person name="Otani S."/>
            <person name="Piulachs M.-D."/>
            <person name="Poelchau M."/>
            <person name="Qu J."/>
            <person name="Schaub F."/>
            <person name="Wada-Katsumata A."/>
            <person name="Worley K.C."/>
            <person name="Xie Q."/>
            <person name="Ylla G."/>
            <person name="Poulsen M."/>
            <person name="Gibbs R.A."/>
            <person name="Schal C."/>
            <person name="Richards S."/>
            <person name="Belles X."/>
            <person name="Korb J."/>
            <person name="Bornberg-Bauer E."/>
        </authorList>
    </citation>
    <scope>NUCLEOTIDE SEQUENCE [LARGE SCALE GENOMIC DNA]</scope>
    <source>
        <tissue evidence="7">Whole body</tissue>
    </source>
</reference>
<dbReference type="PANTHER" id="PTHR13309:SF0">
    <property type="entry name" value="FMR1-INTERACTING PROTEIN NUFIP1"/>
    <property type="match status" value="1"/>
</dbReference>
<dbReference type="Proteomes" id="UP000235965">
    <property type="component" value="Unassembled WGS sequence"/>
</dbReference>
<feature type="compositionally biased region" description="Basic and acidic residues" evidence="5">
    <location>
        <begin position="540"/>
        <end position="551"/>
    </location>
</feature>
<accession>A0A2J7R2F2</accession>
<feature type="compositionally biased region" description="Gly residues" evidence="5">
    <location>
        <begin position="119"/>
        <end position="128"/>
    </location>
</feature>
<dbReference type="Pfam" id="PF10453">
    <property type="entry name" value="NUFIP1"/>
    <property type="match status" value="1"/>
</dbReference>
<feature type="region of interest" description="Disordered" evidence="5">
    <location>
        <begin position="505"/>
        <end position="579"/>
    </location>
</feature>
<feature type="domain" description="C2H2-type" evidence="6">
    <location>
        <begin position="221"/>
        <end position="243"/>
    </location>
</feature>
<dbReference type="InterPro" id="IPR036236">
    <property type="entry name" value="Znf_C2H2_sf"/>
</dbReference>
<keyword evidence="8" id="KW-1185">Reference proteome</keyword>
<proteinExistence type="predicted"/>
<keyword evidence="2 4" id="KW-0863">Zinc-finger</keyword>
<dbReference type="SUPFAM" id="SSF57667">
    <property type="entry name" value="beta-beta-alpha zinc fingers"/>
    <property type="match status" value="1"/>
</dbReference>
<gene>
    <name evidence="7" type="ORF">B7P43_G12137</name>
</gene>
<feature type="compositionally biased region" description="Basic residues" evidence="5">
    <location>
        <begin position="1"/>
        <end position="10"/>
    </location>
</feature>
<dbReference type="Pfam" id="PF12171">
    <property type="entry name" value="zf-C2H2_jaz"/>
    <property type="match status" value="1"/>
</dbReference>
<feature type="compositionally biased region" description="Basic residues" evidence="5">
    <location>
        <begin position="347"/>
        <end position="357"/>
    </location>
</feature>
<evidence type="ECO:0000259" key="6">
    <source>
        <dbReference type="PROSITE" id="PS50157"/>
    </source>
</evidence>
<dbReference type="SMART" id="SM00355">
    <property type="entry name" value="ZnF_C2H2"/>
    <property type="match status" value="2"/>
</dbReference>
<dbReference type="InterPro" id="IPR013087">
    <property type="entry name" value="Znf_C2H2_type"/>
</dbReference>
<dbReference type="InterPro" id="IPR039136">
    <property type="entry name" value="NUFIP1-like"/>
</dbReference>
<name>A0A2J7R2F2_9NEOP</name>
<evidence type="ECO:0000256" key="2">
    <source>
        <dbReference type="ARBA" id="ARBA00022771"/>
    </source>
</evidence>
<dbReference type="STRING" id="105785.A0A2J7R2F2"/>
<protein>
    <recommendedName>
        <fullName evidence="6">C2H2-type domain-containing protein</fullName>
    </recommendedName>
</protein>
<comment type="caution">
    <text evidence="7">The sequence shown here is derived from an EMBL/GenBank/DDBJ whole genome shotgun (WGS) entry which is preliminary data.</text>
</comment>
<organism evidence="7 8">
    <name type="scientific">Cryptotermes secundus</name>
    <dbReference type="NCBI Taxonomy" id="105785"/>
    <lineage>
        <taxon>Eukaryota</taxon>
        <taxon>Metazoa</taxon>
        <taxon>Ecdysozoa</taxon>
        <taxon>Arthropoda</taxon>
        <taxon>Hexapoda</taxon>
        <taxon>Insecta</taxon>
        <taxon>Pterygota</taxon>
        <taxon>Neoptera</taxon>
        <taxon>Polyneoptera</taxon>
        <taxon>Dictyoptera</taxon>
        <taxon>Blattodea</taxon>
        <taxon>Blattoidea</taxon>
        <taxon>Termitoidae</taxon>
        <taxon>Kalotermitidae</taxon>
        <taxon>Cryptotermitinae</taxon>
        <taxon>Cryptotermes</taxon>
    </lineage>
</organism>
<dbReference type="AlphaFoldDB" id="A0A2J7R2F2"/>
<evidence type="ECO:0000313" key="8">
    <source>
        <dbReference type="Proteomes" id="UP000235965"/>
    </source>
</evidence>
<feature type="region of interest" description="Disordered" evidence="5">
    <location>
        <begin position="324"/>
        <end position="370"/>
    </location>
</feature>
<dbReference type="GO" id="GO:0008270">
    <property type="term" value="F:zinc ion binding"/>
    <property type="evidence" value="ECO:0007669"/>
    <property type="project" value="UniProtKB-KW"/>
</dbReference>
<evidence type="ECO:0000256" key="5">
    <source>
        <dbReference type="SAM" id="MobiDB-lite"/>
    </source>
</evidence>
<dbReference type="GO" id="GO:0005634">
    <property type="term" value="C:nucleus"/>
    <property type="evidence" value="ECO:0007669"/>
    <property type="project" value="TreeGrafter"/>
</dbReference>
<feature type="compositionally biased region" description="Gly residues" evidence="5">
    <location>
        <begin position="337"/>
        <end position="346"/>
    </location>
</feature>
<evidence type="ECO:0000256" key="3">
    <source>
        <dbReference type="ARBA" id="ARBA00022833"/>
    </source>
</evidence>
<dbReference type="OrthoDB" id="273070at2759"/>
<evidence type="ECO:0000313" key="7">
    <source>
        <dbReference type="EMBL" id="PNF35013.1"/>
    </source>
</evidence>
<feature type="compositionally biased region" description="Basic residues" evidence="5">
    <location>
        <begin position="552"/>
        <end position="563"/>
    </location>
</feature>
<feature type="compositionally biased region" description="Pro residues" evidence="5">
    <location>
        <begin position="16"/>
        <end position="31"/>
    </location>
</feature>
<feature type="region of interest" description="Disordered" evidence="5">
    <location>
        <begin position="1"/>
        <end position="156"/>
    </location>
</feature>
<dbReference type="InterPro" id="IPR019496">
    <property type="entry name" value="NUFIP1_cons_dom"/>
</dbReference>
<feature type="compositionally biased region" description="Pro residues" evidence="5">
    <location>
        <begin position="39"/>
        <end position="117"/>
    </location>
</feature>
<dbReference type="EMBL" id="NEVH01007831">
    <property type="protein sequence ID" value="PNF35013.1"/>
    <property type="molecule type" value="Genomic_DNA"/>
</dbReference>
<sequence length="713" mass="79308">MGLARGRGRGRGITMKPPPLMGRLAPPPPDMLGPRGMPLRPPGMLPRMRPPPPGMRPPRLPPPRPGPRPSFSPFMPPIPSAPHFSPPMPRPPMPLIRPRPGQRPPPPGFRPIPPLGVGPPMGGMGRFGRGGKRMGPPIKGKPKAKKTNTGELQENELNKPWVTEAMKNEIIKKHKLHQKAKKSNEENDWKEFKEQKTRVATMIREAKLEYIGSHPEEGKEYYCETCDREFKNESKWAQHVQEHRVCGLDGCQFMAHPKVISKHVQMQHDTGLYKKIGNVYSPEDIAKWIADRKRLYPTKEHVAQRQAEQEEKLKRGERLGEIKNRFGRNSVSFNSGGRRGTGGGFGRRGRGRGRGHPYRSFPCANSNSGAMDKTRKRLQLEIAHEVEDNVCRKLPPFPGTAAFSDVMVAASIGEGGSDEDHGQFSDSEWEAAGSVAPSNIHVPVVSKALSSLMGLYASESEGEEGKVSPTCVLSHTRMEEAVPCDSSGVNNVDVEGSRTIITTFHKQHEHSSKCSGSDSGPDEAPILRESRSNTFLTCVESHEHRGTAENTRRRRRHHKHSSCKKVNSPATEKRDNMNNERNSINKLLHVRQRKLTLLEKLLSREIRHERNMVLQCVRYAIQNNFFTGNAGVETEKVTHSLNAVLQCVHYVVGTDFLGVLLHAHSDDTVGSKEGGGESDNYKVVCNSVNEINNKMYVVESDLGSVSDTDAVSR</sequence>
<dbReference type="GO" id="GO:0003723">
    <property type="term" value="F:RNA binding"/>
    <property type="evidence" value="ECO:0007669"/>
    <property type="project" value="InterPro"/>
</dbReference>
<dbReference type="GO" id="GO:0000492">
    <property type="term" value="P:box C/D snoRNP assembly"/>
    <property type="evidence" value="ECO:0007669"/>
    <property type="project" value="TreeGrafter"/>
</dbReference>
<dbReference type="FunCoup" id="A0A2J7R2F2">
    <property type="interactions" value="1823"/>
</dbReference>
<evidence type="ECO:0000256" key="4">
    <source>
        <dbReference type="PROSITE-ProRule" id="PRU00042"/>
    </source>
</evidence>
<evidence type="ECO:0000256" key="1">
    <source>
        <dbReference type="ARBA" id="ARBA00022723"/>
    </source>
</evidence>
<dbReference type="PROSITE" id="PS00028">
    <property type="entry name" value="ZINC_FINGER_C2H2_1"/>
    <property type="match status" value="1"/>
</dbReference>
<dbReference type="InterPro" id="IPR022755">
    <property type="entry name" value="Znf_C2H2_jaz"/>
</dbReference>
<dbReference type="PANTHER" id="PTHR13309">
    <property type="entry name" value="NUCLEAR FRAGILE X MENTAL RETARDATION PROTEIN INTERACTING PROTEIN 1"/>
    <property type="match status" value="1"/>
</dbReference>
<keyword evidence="1" id="KW-0479">Metal-binding</keyword>
<dbReference type="PROSITE" id="PS50157">
    <property type="entry name" value="ZINC_FINGER_C2H2_2"/>
    <property type="match status" value="1"/>
</dbReference>